<comment type="caution">
    <text evidence="2">The sequence shown here is derived from an EMBL/GenBank/DDBJ whole genome shotgun (WGS) entry which is preliminary data.</text>
</comment>
<evidence type="ECO:0000256" key="1">
    <source>
        <dbReference type="SAM" id="MobiDB-lite"/>
    </source>
</evidence>
<dbReference type="Proteomes" id="UP000077202">
    <property type="component" value="Unassembled WGS sequence"/>
</dbReference>
<feature type="region of interest" description="Disordered" evidence="1">
    <location>
        <begin position="104"/>
        <end position="151"/>
    </location>
</feature>
<feature type="compositionally biased region" description="Basic and acidic residues" evidence="1">
    <location>
        <begin position="140"/>
        <end position="150"/>
    </location>
</feature>
<accession>A0A176VTQ3</accession>
<evidence type="ECO:0000313" key="2">
    <source>
        <dbReference type="EMBL" id="OAE24190.1"/>
    </source>
</evidence>
<dbReference type="EMBL" id="LVLJ01002675">
    <property type="protein sequence ID" value="OAE24190.1"/>
    <property type="molecule type" value="Genomic_DNA"/>
</dbReference>
<keyword evidence="3" id="KW-1185">Reference proteome</keyword>
<proteinExistence type="predicted"/>
<evidence type="ECO:0000313" key="3">
    <source>
        <dbReference type="Proteomes" id="UP000077202"/>
    </source>
</evidence>
<feature type="region of interest" description="Disordered" evidence="1">
    <location>
        <begin position="197"/>
        <end position="216"/>
    </location>
</feature>
<gene>
    <name evidence="2" type="ORF">AXG93_2752s2070</name>
</gene>
<sequence>MDGVIRSHYVIRLPEGHRNRTLQTIVALSFPFIRRSPISATNKRASKAVLAPLRPKSARIWASGRGLGAGGWEAKPVRSTSPSLGGSRLRQLWLLLAGQVAEADSLSDEEDEDDQERSGGSIPHPHPLSLPGLALPPRMPDPRVEEDRRSALRPRGWGWGWGDTPVFFPFRSVAGEASGDVAPAQLLLEPTRVVKSEMPRMGMGGPNWIGPEQKKT</sequence>
<name>A0A176VTQ3_MARPO</name>
<organism evidence="2 3">
    <name type="scientific">Marchantia polymorpha subsp. ruderalis</name>
    <dbReference type="NCBI Taxonomy" id="1480154"/>
    <lineage>
        <taxon>Eukaryota</taxon>
        <taxon>Viridiplantae</taxon>
        <taxon>Streptophyta</taxon>
        <taxon>Embryophyta</taxon>
        <taxon>Marchantiophyta</taxon>
        <taxon>Marchantiopsida</taxon>
        <taxon>Marchantiidae</taxon>
        <taxon>Marchantiales</taxon>
        <taxon>Marchantiaceae</taxon>
        <taxon>Marchantia</taxon>
    </lineage>
</organism>
<protein>
    <submittedName>
        <fullName evidence="2">Uncharacterized protein</fullName>
    </submittedName>
</protein>
<dbReference type="AlphaFoldDB" id="A0A176VTQ3"/>
<reference evidence="2" key="1">
    <citation type="submission" date="2016-03" db="EMBL/GenBank/DDBJ databases">
        <title>Mechanisms controlling the formation of the plant cell surface in tip-growing cells are functionally conserved among land plants.</title>
        <authorList>
            <person name="Honkanen S."/>
            <person name="Jones V.A."/>
            <person name="Morieri G."/>
            <person name="Champion C."/>
            <person name="Hetherington A.J."/>
            <person name="Kelly S."/>
            <person name="Saint-Marcoux D."/>
            <person name="Proust H."/>
            <person name="Prescott H."/>
            <person name="Dolan L."/>
        </authorList>
    </citation>
    <scope>NUCLEOTIDE SEQUENCE [LARGE SCALE GENOMIC DNA]</scope>
    <source>
        <tissue evidence="2">Whole gametophyte</tissue>
    </source>
</reference>
<feature type="compositionally biased region" description="Acidic residues" evidence="1">
    <location>
        <begin position="105"/>
        <end position="115"/>
    </location>
</feature>